<sequence>MPEWCSFSTLEESGTSTTSRTTENRNSSTAADLFATVLDPSSSAQHCSTAIPILTAATWDVLPLLPFPFSLSPFSGVQHGLDWARTASATAEQSYLQSLHSPTSRFKLTARRDRDLECAVRQDVEAENSRIDGDGDGDGDGGWTTYSVQRTNAFTLIPNRALFGPIRPETDVCITVISSRRIIQSTKAEPVICWNIGIFHRGASILLFAESPDSSKDAWARVIGSWEFIQKGVSAASACLSRRCQTS</sequence>
<dbReference type="AlphaFoldDB" id="A0A9P7YJF6"/>
<dbReference type="Proteomes" id="UP000824998">
    <property type="component" value="Unassembled WGS sequence"/>
</dbReference>
<protein>
    <submittedName>
        <fullName evidence="2">Uncharacterized protein</fullName>
    </submittedName>
</protein>
<accession>A0A9P7YJF6</accession>
<evidence type="ECO:0000256" key="1">
    <source>
        <dbReference type="SAM" id="MobiDB-lite"/>
    </source>
</evidence>
<keyword evidence="3" id="KW-1185">Reference proteome</keyword>
<evidence type="ECO:0000313" key="2">
    <source>
        <dbReference type="EMBL" id="KAG9234302.1"/>
    </source>
</evidence>
<comment type="caution">
    <text evidence="2">The sequence shown here is derived from an EMBL/GenBank/DDBJ whole genome shotgun (WGS) entry which is preliminary data.</text>
</comment>
<feature type="region of interest" description="Disordered" evidence="1">
    <location>
        <begin position="1"/>
        <end position="26"/>
    </location>
</feature>
<evidence type="ECO:0000313" key="3">
    <source>
        <dbReference type="Proteomes" id="UP000824998"/>
    </source>
</evidence>
<proteinExistence type="predicted"/>
<reference evidence="2" key="1">
    <citation type="journal article" date="2021" name="IMA Fungus">
        <title>Genomic characterization of three marine fungi, including Emericellopsis atlantica sp. nov. with signatures of a generalist lifestyle and marine biomass degradation.</title>
        <authorList>
            <person name="Hagestad O.C."/>
            <person name="Hou L."/>
            <person name="Andersen J.H."/>
            <person name="Hansen E.H."/>
            <person name="Altermark B."/>
            <person name="Li C."/>
            <person name="Kuhnert E."/>
            <person name="Cox R.J."/>
            <person name="Crous P.W."/>
            <person name="Spatafora J.W."/>
            <person name="Lail K."/>
            <person name="Amirebrahimi M."/>
            <person name="Lipzen A."/>
            <person name="Pangilinan J."/>
            <person name="Andreopoulos W."/>
            <person name="Hayes R.D."/>
            <person name="Ng V."/>
            <person name="Grigoriev I.V."/>
            <person name="Jackson S.A."/>
            <person name="Sutton T.D.S."/>
            <person name="Dobson A.D.W."/>
            <person name="Rama T."/>
        </authorList>
    </citation>
    <scope>NUCLEOTIDE SEQUENCE</scope>
    <source>
        <strain evidence="2">TRa018bII</strain>
    </source>
</reference>
<gene>
    <name evidence="2" type="ORF">BJ875DRAFT_441383</name>
</gene>
<name>A0A9P7YJF6_9HELO</name>
<dbReference type="EMBL" id="MU251467">
    <property type="protein sequence ID" value="KAG9234302.1"/>
    <property type="molecule type" value="Genomic_DNA"/>
</dbReference>
<organism evidence="2 3">
    <name type="scientific">Amylocarpus encephaloides</name>
    <dbReference type="NCBI Taxonomy" id="45428"/>
    <lineage>
        <taxon>Eukaryota</taxon>
        <taxon>Fungi</taxon>
        <taxon>Dikarya</taxon>
        <taxon>Ascomycota</taxon>
        <taxon>Pezizomycotina</taxon>
        <taxon>Leotiomycetes</taxon>
        <taxon>Helotiales</taxon>
        <taxon>Helotiales incertae sedis</taxon>
        <taxon>Amylocarpus</taxon>
    </lineage>
</organism>